<keyword evidence="4" id="KW-0560">Oxidoreductase</keyword>
<dbReference type="SUPFAM" id="SSF63380">
    <property type="entry name" value="Riboflavin synthase domain-like"/>
    <property type="match status" value="1"/>
</dbReference>
<evidence type="ECO:0000259" key="7">
    <source>
        <dbReference type="PROSITE" id="PS51384"/>
    </source>
</evidence>
<dbReference type="VEuPathDB" id="FungiDB:PYU1_G009705"/>
<evidence type="ECO:0000313" key="8">
    <source>
        <dbReference type="EnsemblProtists" id="PYU1_T009723"/>
    </source>
</evidence>
<dbReference type="STRING" id="431595.K3WXM5"/>
<feature type="transmembrane region" description="Helical" evidence="6">
    <location>
        <begin position="214"/>
        <end position="236"/>
    </location>
</feature>
<keyword evidence="3 6" id="KW-1133">Transmembrane helix</keyword>
<dbReference type="InterPro" id="IPR013130">
    <property type="entry name" value="Fe3_Rdtase_TM_dom"/>
</dbReference>
<dbReference type="InterPro" id="IPR013112">
    <property type="entry name" value="FAD-bd_8"/>
</dbReference>
<protein>
    <recommendedName>
        <fullName evidence="7">FAD-binding FR-type domain-containing protein</fullName>
    </recommendedName>
</protein>
<dbReference type="PANTHER" id="PTHR11972:SF193">
    <property type="entry name" value="FAD-BINDING FR-TYPE DOMAIN-CONTAINING PROTEIN"/>
    <property type="match status" value="1"/>
</dbReference>
<feature type="domain" description="FAD-binding FR-type" evidence="7">
    <location>
        <begin position="337"/>
        <end position="445"/>
    </location>
</feature>
<dbReference type="CDD" id="cd06186">
    <property type="entry name" value="NOX_Duox_like_FAD_NADP"/>
    <property type="match status" value="1"/>
</dbReference>
<name>K3WXM5_GLOUD</name>
<organism evidence="8 9">
    <name type="scientific">Globisporangium ultimum (strain ATCC 200006 / CBS 805.95 / DAOM BR144)</name>
    <name type="common">Pythium ultimum</name>
    <dbReference type="NCBI Taxonomy" id="431595"/>
    <lineage>
        <taxon>Eukaryota</taxon>
        <taxon>Sar</taxon>
        <taxon>Stramenopiles</taxon>
        <taxon>Oomycota</taxon>
        <taxon>Peronosporomycetes</taxon>
        <taxon>Pythiales</taxon>
        <taxon>Pythiaceae</taxon>
        <taxon>Globisporangium</taxon>
    </lineage>
</organism>
<feature type="transmembrane region" description="Helical" evidence="6">
    <location>
        <begin position="570"/>
        <end position="587"/>
    </location>
</feature>
<dbReference type="Pfam" id="PF08030">
    <property type="entry name" value="NAD_binding_6"/>
    <property type="match status" value="1"/>
</dbReference>
<dbReference type="PANTHER" id="PTHR11972">
    <property type="entry name" value="NADPH OXIDASE"/>
    <property type="match status" value="1"/>
</dbReference>
<feature type="transmembrane region" description="Helical" evidence="6">
    <location>
        <begin position="449"/>
        <end position="468"/>
    </location>
</feature>
<dbReference type="InterPro" id="IPR017927">
    <property type="entry name" value="FAD-bd_FR_type"/>
</dbReference>
<comment type="subcellular location">
    <subcellularLocation>
        <location evidence="1">Membrane</location>
        <topology evidence="1">Multi-pass membrane protein</topology>
    </subcellularLocation>
</comment>
<evidence type="ECO:0000256" key="2">
    <source>
        <dbReference type="ARBA" id="ARBA00022692"/>
    </source>
</evidence>
<dbReference type="eggNOG" id="KOG0039">
    <property type="taxonomic scope" value="Eukaryota"/>
</dbReference>
<dbReference type="InterPro" id="IPR017938">
    <property type="entry name" value="Riboflavin_synthase-like_b-brl"/>
</dbReference>
<reference evidence="8" key="3">
    <citation type="submission" date="2015-02" db="UniProtKB">
        <authorList>
            <consortium name="EnsemblProtists"/>
        </authorList>
    </citation>
    <scope>IDENTIFICATION</scope>
    <source>
        <strain evidence="8">DAOM BR144</strain>
    </source>
</reference>
<keyword evidence="2 6" id="KW-0812">Transmembrane</keyword>
<sequence length="746" mass="85566">MAAAGRSRARDLFQGFKTLLKNAFTVLARLVIVLGVLVYMFGILYFLTPLNTLELENAFTEWWGLAHFEMVRPTFLVLACTAPMLLSVLLFEWIQWANVHRVSSGAVLSIGRWMRRKPQIATWISWFSYGEWFFLFFIVGGNVLVFYYGFDRRYQMARMVAGDDPIEFNKYLSMVGVTLGFNCVYNAAFLFLPATRNCAWMTFLNISYANGIKYHRWLGVVTVLAAFVHCACYYWSWIRQGVWQEKALPCFDCDLDTRKGAKVWMNVFGEVALLSFLAIGLSSIPYVRRNFYDAFYYVHQLFFVAVIFMVLHWRGAIWYILPSFVLYLAHRFLSSANALAPVDIAEFTTMSNELLKIVVSQSISHRGEFKIGQFVYLNVPSISRLQWHAFTIASSPRMSAHTLTILVKSLGDWTKDLVEYSAECKQKNVQPVMYMDGYYGSSLELYQDYPTVCLIGGGVGVTPLFAILEDIVARLSQRAELRQRVYFVFTFRELELLEEIHPLLARIRERDPHEQYFGFYFSLTRVPTDEYLDQQLNRHVPSTHQISFHDKSSFAASPFSESLKPSALRSLTYALVFSSTVALVSWLEFGGGKITQIHASLWPVQNGAEVLALFVAAWLVYLLAFMEKQARKCFRASMSNQAYSRDERRQRRYMDTRSGYVPQLDSSSDVHTLRDLIADYKVSVGKRPDIHDVLRHVYAGHAYTSSTSLPIAMFVSGPESMKSSVKHAAAELGSQHFDIHEEEFEL</sequence>
<dbReference type="Gene3D" id="3.40.50.80">
    <property type="entry name" value="Nucleotide-binding domain of ferredoxin-NADP reductase (FNR) module"/>
    <property type="match status" value="2"/>
</dbReference>
<reference evidence="9" key="2">
    <citation type="submission" date="2010-04" db="EMBL/GenBank/DDBJ databases">
        <authorList>
            <person name="Buell R."/>
            <person name="Hamilton J."/>
            <person name="Hostetler J."/>
        </authorList>
    </citation>
    <scope>NUCLEOTIDE SEQUENCE [LARGE SCALE GENOMIC DNA]</scope>
    <source>
        <strain evidence="9">DAOM:BR144</strain>
    </source>
</reference>
<dbReference type="GO" id="GO:0016491">
    <property type="term" value="F:oxidoreductase activity"/>
    <property type="evidence" value="ECO:0007669"/>
    <property type="project" value="UniProtKB-KW"/>
</dbReference>
<feature type="transmembrane region" description="Helical" evidence="6">
    <location>
        <begin position="294"/>
        <end position="311"/>
    </location>
</feature>
<feature type="transmembrane region" description="Helical" evidence="6">
    <location>
        <begin position="75"/>
        <end position="94"/>
    </location>
</feature>
<dbReference type="Pfam" id="PF01794">
    <property type="entry name" value="Ferric_reduct"/>
    <property type="match status" value="1"/>
</dbReference>
<proteinExistence type="predicted"/>
<keyword evidence="9" id="KW-1185">Reference proteome</keyword>
<dbReference type="PROSITE" id="PS51384">
    <property type="entry name" value="FAD_FR"/>
    <property type="match status" value="1"/>
</dbReference>
<dbReference type="SFLD" id="SFLDG01168">
    <property type="entry name" value="Ferric_reductase_subgroup_(FRE"/>
    <property type="match status" value="1"/>
</dbReference>
<dbReference type="AlphaFoldDB" id="K3WXM5"/>
<dbReference type="Pfam" id="PF08022">
    <property type="entry name" value="FAD_binding_8"/>
    <property type="match status" value="1"/>
</dbReference>
<dbReference type="SUPFAM" id="SSF52343">
    <property type="entry name" value="Ferredoxin reductase-like, C-terminal NADP-linked domain"/>
    <property type="match status" value="1"/>
</dbReference>
<evidence type="ECO:0000256" key="4">
    <source>
        <dbReference type="ARBA" id="ARBA00023002"/>
    </source>
</evidence>
<feature type="transmembrane region" description="Helical" evidence="6">
    <location>
        <begin position="607"/>
        <end position="625"/>
    </location>
</feature>
<feature type="transmembrane region" description="Helical" evidence="6">
    <location>
        <begin position="267"/>
        <end position="288"/>
    </location>
</feature>
<dbReference type="GO" id="GO:0005886">
    <property type="term" value="C:plasma membrane"/>
    <property type="evidence" value="ECO:0007669"/>
    <property type="project" value="TreeGrafter"/>
</dbReference>
<dbReference type="InterPro" id="IPR050369">
    <property type="entry name" value="RBOH/FRE"/>
</dbReference>
<evidence type="ECO:0000313" key="9">
    <source>
        <dbReference type="Proteomes" id="UP000019132"/>
    </source>
</evidence>
<dbReference type="Proteomes" id="UP000019132">
    <property type="component" value="Unassembled WGS sequence"/>
</dbReference>
<keyword evidence="5 6" id="KW-0472">Membrane</keyword>
<dbReference type="EnsemblProtists" id="PYU1_T009723">
    <property type="protein sequence ID" value="PYU1_T009723"/>
    <property type="gene ID" value="PYU1_G009705"/>
</dbReference>
<evidence type="ECO:0000256" key="5">
    <source>
        <dbReference type="ARBA" id="ARBA00023136"/>
    </source>
</evidence>
<dbReference type="InterPro" id="IPR013121">
    <property type="entry name" value="Fe_red_NAD-bd_6"/>
</dbReference>
<dbReference type="InterPro" id="IPR039261">
    <property type="entry name" value="FNR_nucleotide-bd"/>
</dbReference>
<evidence type="ECO:0000256" key="6">
    <source>
        <dbReference type="SAM" id="Phobius"/>
    </source>
</evidence>
<dbReference type="Gene3D" id="2.40.30.10">
    <property type="entry name" value="Translation factors"/>
    <property type="match status" value="1"/>
</dbReference>
<dbReference type="InParanoid" id="K3WXM5"/>
<feature type="transmembrane region" description="Helical" evidence="6">
    <location>
        <begin position="171"/>
        <end position="194"/>
    </location>
</feature>
<reference evidence="9" key="1">
    <citation type="journal article" date="2010" name="Genome Biol.">
        <title>Genome sequence of the necrotrophic plant pathogen Pythium ultimum reveals original pathogenicity mechanisms and effector repertoire.</title>
        <authorList>
            <person name="Levesque C.A."/>
            <person name="Brouwer H."/>
            <person name="Cano L."/>
            <person name="Hamilton J.P."/>
            <person name="Holt C."/>
            <person name="Huitema E."/>
            <person name="Raffaele S."/>
            <person name="Robideau G.P."/>
            <person name="Thines M."/>
            <person name="Win J."/>
            <person name="Zerillo M.M."/>
            <person name="Beakes G.W."/>
            <person name="Boore J.L."/>
            <person name="Busam D."/>
            <person name="Dumas B."/>
            <person name="Ferriera S."/>
            <person name="Fuerstenberg S.I."/>
            <person name="Gachon C.M."/>
            <person name="Gaulin E."/>
            <person name="Govers F."/>
            <person name="Grenville-Briggs L."/>
            <person name="Horner N."/>
            <person name="Hostetler J."/>
            <person name="Jiang R.H."/>
            <person name="Johnson J."/>
            <person name="Krajaejun T."/>
            <person name="Lin H."/>
            <person name="Meijer H.J."/>
            <person name="Moore B."/>
            <person name="Morris P."/>
            <person name="Phuntmart V."/>
            <person name="Puiu D."/>
            <person name="Shetty J."/>
            <person name="Stajich J.E."/>
            <person name="Tripathy S."/>
            <person name="Wawra S."/>
            <person name="van West P."/>
            <person name="Whitty B.R."/>
            <person name="Coutinho P.M."/>
            <person name="Henrissat B."/>
            <person name="Martin F."/>
            <person name="Thomas P.D."/>
            <person name="Tyler B.M."/>
            <person name="De Vries R.P."/>
            <person name="Kamoun S."/>
            <person name="Yandell M."/>
            <person name="Tisserat N."/>
            <person name="Buell C.R."/>
        </authorList>
    </citation>
    <scope>NUCLEOTIDE SEQUENCE</scope>
    <source>
        <strain evidence="9">DAOM:BR144</strain>
    </source>
</reference>
<dbReference type="HOGENOM" id="CLU_004129_3_0_1"/>
<feature type="transmembrane region" description="Helical" evidence="6">
    <location>
        <begin position="132"/>
        <end position="150"/>
    </location>
</feature>
<feature type="transmembrane region" description="Helical" evidence="6">
    <location>
        <begin position="26"/>
        <end position="47"/>
    </location>
</feature>
<accession>K3WXM5</accession>
<evidence type="ECO:0000256" key="1">
    <source>
        <dbReference type="ARBA" id="ARBA00004141"/>
    </source>
</evidence>
<dbReference type="SFLD" id="SFLDS00052">
    <property type="entry name" value="Ferric_Reductase_Domain"/>
    <property type="match status" value="1"/>
</dbReference>
<dbReference type="EMBL" id="GL376615">
    <property type="status" value="NOT_ANNOTATED_CDS"/>
    <property type="molecule type" value="Genomic_DNA"/>
</dbReference>
<evidence type="ECO:0000256" key="3">
    <source>
        <dbReference type="ARBA" id="ARBA00022989"/>
    </source>
</evidence>